<dbReference type="InterPro" id="IPR036291">
    <property type="entry name" value="NAD(P)-bd_dom_sf"/>
</dbReference>
<feature type="domain" description="NAD-dependent epimerase/dehydratase" evidence="1">
    <location>
        <begin position="172"/>
        <end position="246"/>
    </location>
</feature>
<dbReference type="OrthoDB" id="3632863at2759"/>
<dbReference type="SUPFAM" id="SSF51735">
    <property type="entry name" value="NAD(P)-binding Rossmann-fold domains"/>
    <property type="match status" value="1"/>
</dbReference>
<organism evidence="2 3">
    <name type="scientific">Cercospora kikuchii</name>
    <dbReference type="NCBI Taxonomy" id="84275"/>
    <lineage>
        <taxon>Eukaryota</taxon>
        <taxon>Fungi</taxon>
        <taxon>Dikarya</taxon>
        <taxon>Ascomycota</taxon>
        <taxon>Pezizomycotina</taxon>
        <taxon>Dothideomycetes</taxon>
        <taxon>Dothideomycetidae</taxon>
        <taxon>Mycosphaerellales</taxon>
        <taxon>Mycosphaerellaceae</taxon>
        <taxon>Cercospora</taxon>
    </lineage>
</organism>
<dbReference type="GeneID" id="68292736"/>
<dbReference type="InterPro" id="IPR051783">
    <property type="entry name" value="NAD(P)-dependent_oxidoreduct"/>
</dbReference>
<comment type="caution">
    <text evidence="2">The sequence shown here is derived from an EMBL/GenBank/DDBJ whole genome shotgun (WGS) entry which is preliminary data.</text>
</comment>
<dbReference type="InterPro" id="IPR001509">
    <property type="entry name" value="Epimerase_deHydtase"/>
</dbReference>
<dbReference type="GO" id="GO:0005737">
    <property type="term" value="C:cytoplasm"/>
    <property type="evidence" value="ECO:0007669"/>
    <property type="project" value="TreeGrafter"/>
</dbReference>
<dbReference type="Gene3D" id="3.40.50.720">
    <property type="entry name" value="NAD(P)-binding Rossmann-like Domain"/>
    <property type="match status" value="1"/>
</dbReference>
<evidence type="ECO:0000259" key="1">
    <source>
        <dbReference type="Pfam" id="PF01370"/>
    </source>
</evidence>
<gene>
    <name evidence="2" type="ORF">CKM354_000716100</name>
</gene>
<evidence type="ECO:0000313" key="3">
    <source>
        <dbReference type="Proteomes" id="UP000825890"/>
    </source>
</evidence>
<protein>
    <recommendedName>
        <fullName evidence="1">NAD-dependent epimerase/dehydratase domain-containing protein</fullName>
    </recommendedName>
</protein>
<proteinExistence type="predicted"/>
<dbReference type="PANTHER" id="PTHR48079">
    <property type="entry name" value="PROTEIN YEEZ"/>
    <property type="match status" value="1"/>
</dbReference>
<dbReference type="EMBL" id="BOLY01000004">
    <property type="protein sequence ID" value="GIZ43952.1"/>
    <property type="molecule type" value="Genomic_DNA"/>
</dbReference>
<keyword evidence="3" id="KW-1185">Reference proteome</keyword>
<dbReference type="PANTHER" id="PTHR48079:SF6">
    <property type="entry name" value="NAD(P)-BINDING DOMAIN-CONTAINING PROTEIN-RELATED"/>
    <property type="match status" value="1"/>
</dbReference>
<accession>A0A9P3FH83</accession>
<dbReference type="Pfam" id="PF01370">
    <property type="entry name" value="Epimerase"/>
    <property type="match status" value="1"/>
</dbReference>
<dbReference type="GO" id="GO:0004029">
    <property type="term" value="F:aldehyde dehydrogenase (NAD+) activity"/>
    <property type="evidence" value="ECO:0007669"/>
    <property type="project" value="TreeGrafter"/>
</dbReference>
<dbReference type="Proteomes" id="UP000825890">
    <property type="component" value="Unassembled WGS sequence"/>
</dbReference>
<sequence length="366" mass="40175">MSTPKILLTGATGYLGGTLLTHLIYSDYPALKGITYTCIIRGEARTARLKAAYGDRVRIEIVDSLDDTARTAEIASQHDIVINAAISFHVENALALARDLSQRQQQQQQQDNKRVLMLHTSGTSNLADRPITNPSSNPPREFDDIQGDIYTFLQKEEFLIPYPQRTTELAALDAAVEHQNMVALSIMPPTIFGTGTGIFNTRSVQVPAYVNAALKHGKAVMVGTGDAQLDHVHVEDLAELYALVLIEFLENGGERLPKGREAIIFAENGRHSWGEVARGIADAGFERGLLGSRDVKSVTLTEGAKLFAGGLIPEGNEELIEVSLSSNGLTKASFARNQLIWRATRGQEEWVQGLKEEIERSVETRR</sequence>
<name>A0A9P3FH83_9PEZI</name>
<dbReference type="RefSeq" id="XP_044658439.1">
    <property type="nucleotide sequence ID" value="XM_044802504.1"/>
</dbReference>
<evidence type="ECO:0000313" key="2">
    <source>
        <dbReference type="EMBL" id="GIZ43952.1"/>
    </source>
</evidence>
<reference evidence="2 3" key="1">
    <citation type="submission" date="2021-01" db="EMBL/GenBank/DDBJ databases">
        <title>Cercospora kikuchii MAFF 305040 whole genome shotgun sequence.</title>
        <authorList>
            <person name="Kashiwa T."/>
            <person name="Suzuki T."/>
        </authorList>
    </citation>
    <scope>NUCLEOTIDE SEQUENCE [LARGE SCALE GENOMIC DNA]</scope>
    <source>
        <strain evidence="2 3">MAFF 305040</strain>
    </source>
</reference>
<dbReference type="AlphaFoldDB" id="A0A9P3FH83"/>